<accession>A0AAV5I9S5</accession>
<comment type="caution">
    <text evidence="2">The sequence shown here is derived from an EMBL/GenBank/DDBJ whole genome shotgun (WGS) entry which is preliminary data.</text>
</comment>
<sequence length="78" mass="8644">MMYSCTPPLPSPDLHSSPPCTPRPAPITPPAHRTLPPILRLTLQSTEDGTDACKMTVLRGQFWPHSIHSRKKEDKSEG</sequence>
<protein>
    <submittedName>
        <fullName evidence="2">Uncharacterized protein</fullName>
    </submittedName>
</protein>
<evidence type="ECO:0000313" key="3">
    <source>
        <dbReference type="Proteomes" id="UP001054252"/>
    </source>
</evidence>
<name>A0AAV5I9S5_9ROSI</name>
<dbReference type="EMBL" id="BPVZ01000009">
    <property type="protein sequence ID" value="GKU95880.1"/>
    <property type="molecule type" value="Genomic_DNA"/>
</dbReference>
<feature type="compositionally biased region" description="Pro residues" evidence="1">
    <location>
        <begin position="19"/>
        <end position="29"/>
    </location>
</feature>
<evidence type="ECO:0000256" key="1">
    <source>
        <dbReference type="SAM" id="MobiDB-lite"/>
    </source>
</evidence>
<proteinExistence type="predicted"/>
<evidence type="ECO:0000313" key="2">
    <source>
        <dbReference type="EMBL" id="GKU95880.1"/>
    </source>
</evidence>
<dbReference type="Proteomes" id="UP001054252">
    <property type="component" value="Unassembled WGS sequence"/>
</dbReference>
<keyword evidence="3" id="KW-1185">Reference proteome</keyword>
<gene>
    <name evidence="2" type="ORF">SLEP1_g9181</name>
</gene>
<dbReference type="AlphaFoldDB" id="A0AAV5I9S5"/>
<feature type="region of interest" description="Disordered" evidence="1">
    <location>
        <begin position="1"/>
        <end position="35"/>
    </location>
</feature>
<organism evidence="2 3">
    <name type="scientific">Rubroshorea leprosula</name>
    <dbReference type="NCBI Taxonomy" id="152421"/>
    <lineage>
        <taxon>Eukaryota</taxon>
        <taxon>Viridiplantae</taxon>
        <taxon>Streptophyta</taxon>
        <taxon>Embryophyta</taxon>
        <taxon>Tracheophyta</taxon>
        <taxon>Spermatophyta</taxon>
        <taxon>Magnoliopsida</taxon>
        <taxon>eudicotyledons</taxon>
        <taxon>Gunneridae</taxon>
        <taxon>Pentapetalae</taxon>
        <taxon>rosids</taxon>
        <taxon>malvids</taxon>
        <taxon>Malvales</taxon>
        <taxon>Dipterocarpaceae</taxon>
        <taxon>Rubroshorea</taxon>
    </lineage>
</organism>
<reference evidence="2 3" key="1">
    <citation type="journal article" date="2021" name="Commun. Biol.">
        <title>The genome of Shorea leprosula (Dipterocarpaceae) highlights the ecological relevance of drought in aseasonal tropical rainforests.</title>
        <authorList>
            <person name="Ng K.K.S."/>
            <person name="Kobayashi M.J."/>
            <person name="Fawcett J.A."/>
            <person name="Hatakeyama M."/>
            <person name="Paape T."/>
            <person name="Ng C.H."/>
            <person name="Ang C.C."/>
            <person name="Tnah L.H."/>
            <person name="Lee C.T."/>
            <person name="Nishiyama T."/>
            <person name="Sese J."/>
            <person name="O'Brien M.J."/>
            <person name="Copetti D."/>
            <person name="Mohd Noor M.I."/>
            <person name="Ong R.C."/>
            <person name="Putra M."/>
            <person name="Sireger I.Z."/>
            <person name="Indrioko S."/>
            <person name="Kosugi Y."/>
            <person name="Izuno A."/>
            <person name="Isagi Y."/>
            <person name="Lee S.L."/>
            <person name="Shimizu K.K."/>
        </authorList>
    </citation>
    <scope>NUCLEOTIDE SEQUENCE [LARGE SCALE GENOMIC DNA]</scope>
    <source>
        <strain evidence="2">214</strain>
    </source>
</reference>